<comment type="subcellular location">
    <subcellularLocation>
        <location evidence="1">Cell membrane</location>
        <topology evidence="1">Multi-pass membrane protein</topology>
    </subcellularLocation>
</comment>
<dbReference type="InterPro" id="IPR051791">
    <property type="entry name" value="Pra-immunoreactive"/>
</dbReference>
<keyword evidence="2" id="KW-1003">Cell membrane</keyword>
<evidence type="ECO:0000256" key="2">
    <source>
        <dbReference type="ARBA" id="ARBA00022475"/>
    </source>
</evidence>
<dbReference type="KEGG" id="mcun:NCTC10297_00200"/>
<dbReference type="GO" id="GO:0005886">
    <property type="term" value="C:plasma membrane"/>
    <property type="evidence" value="ECO:0007669"/>
    <property type="project" value="UniProtKB-SubCell"/>
</dbReference>
<feature type="transmembrane region" description="Helical" evidence="6">
    <location>
        <begin position="76"/>
        <end position="93"/>
    </location>
</feature>
<dbReference type="PANTHER" id="PTHR36115">
    <property type="entry name" value="PROLINE-RICH ANTIGEN HOMOLOG-RELATED"/>
    <property type="match status" value="1"/>
</dbReference>
<keyword evidence="4 6" id="KW-1133">Transmembrane helix</keyword>
<feature type="transmembrane region" description="Helical" evidence="6">
    <location>
        <begin position="123"/>
        <end position="143"/>
    </location>
</feature>
<organism evidence="8 9">
    <name type="scientific">Moraxella cuniculi</name>
    <dbReference type="NCBI Taxonomy" id="34061"/>
    <lineage>
        <taxon>Bacteria</taxon>
        <taxon>Pseudomonadati</taxon>
        <taxon>Pseudomonadota</taxon>
        <taxon>Gammaproteobacteria</taxon>
        <taxon>Moraxellales</taxon>
        <taxon>Moraxellaceae</taxon>
        <taxon>Moraxella</taxon>
    </lineage>
</organism>
<sequence length="203" mass="22515">MSSSHHTTNTASPTQTATVAKPLVRLLAIVYDGMLILAMLFLVGAVLAVIGTLLFLDVGTTSQQAQKLPLWYQNMIMTPSFVLTLIGFYGIFWRKSGQTLGMQTWRLKTVNAHGELLSWRQSCVRILAACLLPALCSVVGLLIHGSKLAVLVAAFLGFLFNFLFCLFNRRGLAVHDMLSDTLTLKVPKIAHQTLWQSLKRRKK</sequence>
<dbReference type="Pfam" id="PF06271">
    <property type="entry name" value="RDD"/>
    <property type="match status" value="1"/>
</dbReference>
<keyword evidence="3 6" id="KW-0812">Transmembrane</keyword>
<dbReference type="Proteomes" id="UP000274100">
    <property type="component" value="Chromosome"/>
</dbReference>
<keyword evidence="5 6" id="KW-0472">Membrane</keyword>
<gene>
    <name evidence="8" type="ORF">NCTC10297_00200</name>
</gene>
<dbReference type="InterPro" id="IPR010432">
    <property type="entry name" value="RDD"/>
</dbReference>
<proteinExistence type="predicted"/>
<dbReference type="PANTHER" id="PTHR36115:SF10">
    <property type="entry name" value="RDD DOMAIN-CONTAINING PROTEIN"/>
    <property type="match status" value="1"/>
</dbReference>
<evidence type="ECO:0000313" key="8">
    <source>
        <dbReference type="EMBL" id="VEG12283.1"/>
    </source>
</evidence>
<protein>
    <submittedName>
        <fullName evidence="8">RDD family</fullName>
    </submittedName>
</protein>
<evidence type="ECO:0000256" key="4">
    <source>
        <dbReference type="ARBA" id="ARBA00022989"/>
    </source>
</evidence>
<evidence type="ECO:0000256" key="6">
    <source>
        <dbReference type="SAM" id="Phobius"/>
    </source>
</evidence>
<evidence type="ECO:0000256" key="3">
    <source>
        <dbReference type="ARBA" id="ARBA00022692"/>
    </source>
</evidence>
<dbReference type="EMBL" id="LR134343">
    <property type="protein sequence ID" value="VEG12283.1"/>
    <property type="molecule type" value="Genomic_DNA"/>
</dbReference>
<feature type="domain" description="RDD" evidence="7">
    <location>
        <begin position="20"/>
        <end position="179"/>
    </location>
</feature>
<feature type="transmembrane region" description="Helical" evidence="6">
    <location>
        <begin position="149"/>
        <end position="167"/>
    </location>
</feature>
<evidence type="ECO:0000259" key="7">
    <source>
        <dbReference type="Pfam" id="PF06271"/>
    </source>
</evidence>
<accession>A0A448GU07</accession>
<feature type="transmembrane region" description="Helical" evidence="6">
    <location>
        <begin position="35"/>
        <end position="56"/>
    </location>
</feature>
<name>A0A448GU07_9GAMM</name>
<reference evidence="8 9" key="1">
    <citation type="submission" date="2018-12" db="EMBL/GenBank/DDBJ databases">
        <authorList>
            <consortium name="Pathogen Informatics"/>
        </authorList>
    </citation>
    <scope>NUCLEOTIDE SEQUENCE [LARGE SCALE GENOMIC DNA]</scope>
    <source>
        <strain evidence="8 9">NCTC10297</strain>
    </source>
</reference>
<evidence type="ECO:0000313" key="9">
    <source>
        <dbReference type="Proteomes" id="UP000274100"/>
    </source>
</evidence>
<dbReference type="AlphaFoldDB" id="A0A448GU07"/>
<evidence type="ECO:0000256" key="1">
    <source>
        <dbReference type="ARBA" id="ARBA00004651"/>
    </source>
</evidence>
<evidence type="ECO:0000256" key="5">
    <source>
        <dbReference type="ARBA" id="ARBA00023136"/>
    </source>
</evidence>